<accession>A0ABP0G312</accession>
<organism evidence="10 11">
    <name type="scientific">Clavelina lepadiformis</name>
    <name type="common">Light-bulb sea squirt</name>
    <name type="synonym">Ascidia lepadiformis</name>
    <dbReference type="NCBI Taxonomy" id="159417"/>
    <lineage>
        <taxon>Eukaryota</taxon>
        <taxon>Metazoa</taxon>
        <taxon>Chordata</taxon>
        <taxon>Tunicata</taxon>
        <taxon>Ascidiacea</taxon>
        <taxon>Aplousobranchia</taxon>
        <taxon>Clavelinidae</taxon>
        <taxon>Clavelina</taxon>
    </lineage>
</organism>
<evidence type="ECO:0000256" key="8">
    <source>
        <dbReference type="SAM" id="SignalP"/>
    </source>
</evidence>
<feature type="compositionally biased region" description="Basic and acidic residues" evidence="7">
    <location>
        <begin position="361"/>
        <end position="385"/>
    </location>
</feature>
<dbReference type="Pfam" id="PF00019">
    <property type="entry name" value="TGF_beta"/>
    <property type="match status" value="1"/>
</dbReference>
<comment type="caution">
    <text evidence="10">The sequence shown here is derived from an EMBL/GenBank/DDBJ whole genome shotgun (WGS) entry which is preliminary data.</text>
</comment>
<protein>
    <recommendedName>
        <fullName evidence="9">TGF-beta family profile domain-containing protein</fullName>
    </recommendedName>
</protein>
<dbReference type="PANTHER" id="PTHR11848:SF302">
    <property type="entry name" value="TGF-BETA FAMILY PROFILE DOMAIN-CONTAINING PROTEIN"/>
    <property type="match status" value="1"/>
</dbReference>
<keyword evidence="11" id="KW-1185">Reference proteome</keyword>
<evidence type="ECO:0000256" key="5">
    <source>
        <dbReference type="ARBA" id="ARBA00023157"/>
    </source>
</evidence>
<feature type="signal peptide" evidence="8">
    <location>
        <begin position="1"/>
        <end position="24"/>
    </location>
</feature>
<dbReference type="Proteomes" id="UP001642483">
    <property type="component" value="Unassembled WGS sequence"/>
</dbReference>
<feature type="region of interest" description="Disordered" evidence="7">
    <location>
        <begin position="282"/>
        <end position="320"/>
    </location>
</feature>
<dbReference type="SUPFAM" id="SSF57501">
    <property type="entry name" value="Cystine-knot cytokines"/>
    <property type="match status" value="1"/>
</dbReference>
<dbReference type="Gene3D" id="2.10.90.10">
    <property type="entry name" value="Cystine-knot cytokines"/>
    <property type="match status" value="1"/>
</dbReference>
<dbReference type="SMART" id="SM00204">
    <property type="entry name" value="TGFB"/>
    <property type="match status" value="1"/>
</dbReference>
<comment type="subcellular location">
    <subcellularLocation>
        <location evidence="1">Secreted</location>
    </subcellularLocation>
</comment>
<dbReference type="PANTHER" id="PTHR11848">
    <property type="entry name" value="TGF-BETA FAMILY"/>
    <property type="match status" value="1"/>
</dbReference>
<dbReference type="InterPro" id="IPR017948">
    <property type="entry name" value="TGFb_CS"/>
</dbReference>
<dbReference type="InterPro" id="IPR029034">
    <property type="entry name" value="Cystine-knot_cytokine"/>
</dbReference>
<feature type="compositionally biased region" description="Basic residues" evidence="7">
    <location>
        <begin position="288"/>
        <end position="315"/>
    </location>
</feature>
<gene>
    <name evidence="10" type="ORF">CVLEPA_LOCUS18167</name>
</gene>
<evidence type="ECO:0000256" key="3">
    <source>
        <dbReference type="ARBA" id="ARBA00022525"/>
    </source>
</evidence>
<evidence type="ECO:0000313" key="11">
    <source>
        <dbReference type="Proteomes" id="UP001642483"/>
    </source>
</evidence>
<evidence type="ECO:0000256" key="2">
    <source>
        <dbReference type="ARBA" id="ARBA00006656"/>
    </source>
</evidence>
<evidence type="ECO:0000259" key="9">
    <source>
        <dbReference type="PROSITE" id="PS51362"/>
    </source>
</evidence>
<evidence type="ECO:0000256" key="4">
    <source>
        <dbReference type="ARBA" id="ARBA00023030"/>
    </source>
</evidence>
<sequence length="516" mass="59662">MADGVSTNIAPLIFVAILITSANCYQPERSTEQSEVSEEVVGARRLQRHEIQPQAPSSPVIGSKYIIGGSEIVPEHMRKFHQRVLEQIHSSASETSGDEYLEKSPQHMLRLYHNKKPSKRNAQVLNRKQNHALARSDVVRSFQVIDSFKDSKKFVLIFDTSAVFEQERIRLAEIQLQLRPDDQDVTSLELWDERKSMVEGKIILQRTLIGEVPLPGRRTPSATLEVTREYRRWHTFQNKDDREMTPHKHSTRTKRDLSTREEILFVYSTNKNIDLLEVALARQDRSRRSSRRHQAKHRRGKKHKSTKRRNRYRLRNKTERQQTAFDEMLTNEVEDRWGQENNIPVSNELEFGRLKTTSRSGGRDDTAIWRKEQEKSVGSTRKDDVIVVPNKSPVTPKPSSYSPARANPSIPPHCRRVDFEIDFEAIGWGDWIVYPKRYNAFRCEGQCKHPVSQEQGRPSNHAYMQSLLSSHDPTLGIPQPCCVPTALKSLSILYYEDGYVKQRDHEDMTVAECGCR</sequence>
<dbReference type="PROSITE" id="PS00250">
    <property type="entry name" value="TGF_BETA_1"/>
    <property type="match status" value="1"/>
</dbReference>
<name>A0ABP0G312_CLALP</name>
<feature type="region of interest" description="Disordered" evidence="7">
    <location>
        <begin position="356"/>
        <end position="408"/>
    </location>
</feature>
<proteinExistence type="inferred from homology"/>
<feature type="domain" description="TGF-beta family profile" evidence="9">
    <location>
        <begin position="395"/>
        <end position="516"/>
    </location>
</feature>
<dbReference type="PROSITE" id="PS51362">
    <property type="entry name" value="TGF_BETA_2"/>
    <property type="match status" value="1"/>
</dbReference>
<keyword evidence="3" id="KW-0964">Secreted</keyword>
<evidence type="ECO:0000256" key="6">
    <source>
        <dbReference type="RuleBase" id="RU000354"/>
    </source>
</evidence>
<keyword evidence="4 6" id="KW-0339">Growth factor</keyword>
<dbReference type="EMBL" id="CAWYQH010000102">
    <property type="protein sequence ID" value="CAK8686214.1"/>
    <property type="molecule type" value="Genomic_DNA"/>
</dbReference>
<keyword evidence="5" id="KW-1015">Disulfide bond</keyword>
<reference evidence="10 11" key="1">
    <citation type="submission" date="2024-02" db="EMBL/GenBank/DDBJ databases">
        <authorList>
            <person name="Daric V."/>
            <person name="Darras S."/>
        </authorList>
    </citation>
    <scope>NUCLEOTIDE SEQUENCE [LARGE SCALE GENOMIC DNA]</scope>
</reference>
<feature type="chain" id="PRO_5046140787" description="TGF-beta family profile domain-containing protein" evidence="8">
    <location>
        <begin position="25"/>
        <end position="516"/>
    </location>
</feature>
<dbReference type="InterPro" id="IPR015615">
    <property type="entry name" value="TGF-beta-rel"/>
</dbReference>
<evidence type="ECO:0000256" key="1">
    <source>
        <dbReference type="ARBA" id="ARBA00004613"/>
    </source>
</evidence>
<keyword evidence="8" id="KW-0732">Signal</keyword>
<evidence type="ECO:0000313" key="10">
    <source>
        <dbReference type="EMBL" id="CAK8686214.1"/>
    </source>
</evidence>
<dbReference type="InterPro" id="IPR001839">
    <property type="entry name" value="TGF-b_C"/>
</dbReference>
<evidence type="ECO:0000256" key="7">
    <source>
        <dbReference type="SAM" id="MobiDB-lite"/>
    </source>
</evidence>
<comment type="similarity">
    <text evidence="2 6">Belongs to the TGF-beta family.</text>
</comment>